<evidence type="ECO:0008006" key="3">
    <source>
        <dbReference type="Google" id="ProtNLM"/>
    </source>
</evidence>
<dbReference type="AlphaFoldDB" id="A0A1I6X7X8"/>
<proteinExistence type="predicted"/>
<organism evidence="1 2">
    <name type="scientific">Actinopolyspora righensis</name>
    <dbReference type="NCBI Taxonomy" id="995060"/>
    <lineage>
        <taxon>Bacteria</taxon>
        <taxon>Bacillati</taxon>
        <taxon>Actinomycetota</taxon>
        <taxon>Actinomycetes</taxon>
        <taxon>Actinopolysporales</taxon>
        <taxon>Actinopolysporaceae</taxon>
        <taxon>Actinopolyspora</taxon>
        <taxon>Actinopolyspora alba group</taxon>
    </lineage>
</organism>
<accession>A0A1I6X7X8</accession>
<keyword evidence="2" id="KW-1185">Reference proteome</keyword>
<name>A0A1I6X7X8_9ACTN</name>
<evidence type="ECO:0000313" key="1">
    <source>
        <dbReference type="EMBL" id="SFT34410.1"/>
    </source>
</evidence>
<dbReference type="Gene3D" id="1.10.10.2910">
    <property type="match status" value="1"/>
</dbReference>
<gene>
    <name evidence="1" type="ORF">SAMN04487904_101318</name>
</gene>
<dbReference type="EMBL" id="FPAT01000001">
    <property type="protein sequence ID" value="SFT34410.1"/>
    <property type="molecule type" value="Genomic_DNA"/>
</dbReference>
<evidence type="ECO:0000313" key="2">
    <source>
        <dbReference type="Proteomes" id="UP000199165"/>
    </source>
</evidence>
<reference evidence="2" key="1">
    <citation type="submission" date="2016-10" db="EMBL/GenBank/DDBJ databases">
        <authorList>
            <person name="Varghese N."/>
            <person name="Submissions S."/>
        </authorList>
    </citation>
    <scope>NUCLEOTIDE SEQUENCE [LARGE SCALE GENOMIC DNA]</scope>
    <source>
        <strain evidence="2">DSM 45501</strain>
    </source>
</reference>
<dbReference type="Proteomes" id="UP000199165">
    <property type="component" value="Unassembled WGS sequence"/>
</dbReference>
<sequence length="190" mass="21689">MWRTSSSAERAAWHELRARCDRRVESLLRSVELPDPWNIDEFIDGLERHRGRDVDLCAVSWHLGDSTGAWQRNDDHDVIAYPDNTSTMHQDYIILHEIGHMISGHHGQCVLSVQEAQRRAPDLSPTALAHLLHRGDVTTEEHEAETIATLIFARITRRTGRRRSRRRTGAAPDDRTAATLTRLTSAFDQL</sequence>
<dbReference type="STRING" id="995060.SAMN04487904_101318"/>
<protein>
    <recommendedName>
        <fullName evidence="3">IrrE N-terminal-like domain-containing protein</fullName>
    </recommendedName>
</protein>
<dbReference type="RefSeq" id="WP_245779905.1">
    <property type="nucleotide sequence ID" value="NZ_FPAT01000001.1"/>
</dbReference>